<dbReference type="Pfam" id="PF00106">
    <property type="entry name" value="adh_short"/>
    <property type="match status" value="1"/>
</dbReference>
<proteinExistence type="inferred from homology"/>
<keyword evidence="3" id="KW-0472">Membrane</keyword>
<evidence type="ECO:0000313" key="5">
    <source>
        <dbReference type="Proteomes" id="UP001218218"/>
    </source>
</evidence>
<keyword evidence="2" id="KW-0560">Oxidoreductase</keyword>
<dbReference type="PANTHER" id="PTHR48107:SF7">
    <property type="entry name" value="RE15974P"/>
    <property type="match status" value="1"/>
</dbReference>
<keyword evidence="3" id="KW-1133">Transmembrane helix</keyword>
<organism evidence="4 5">
    <name type="scientific">Mycena albidolilacea</name>
    <dbReference type="NCBI Taxonomy" id="1033008"/>
    <lineage>
        <taxon>Eukaryota</taxon>
        <taxon>Fungi</taxon>
        <taxon>Dikarya</taxon>
        <taxon>Basidiomycota</taxon>
        <taxon>Agaricomycotina</taxon>
        <taxon>Agaricomycetes</taxon>
        <taxon>Agaricomycetidae</taxon>
        <taxon>Agaricales</taxon>
        <taxon>Marasmiineae</taxon>
        <taxon>Mycenaceae</taxon>
        <taxon>Mycena</taxon>
    </lineage>
</organism>
<feature type="non-terminal residue" evidence="4">
    <location>
        <position position="221"/>
    </location>
</feature>
<protein>
    <submittedName>
        <fullName evidence="4">Uncharacterized protein</fullName>
    </submittedName>
</protein>
<keyword evidence="5" id="KW-1185">Reference proteome</keyword>
<feature type="transmembrane region" description="Helical" evidence="3">
    <location>
        <begin position="181"/>
        <end position="200"/>
    </location>
</feature>
<dbReference type="Proteomes" id="UP001218218">
    <property type="component" value="Unassembled WGS sequence"/>
</dbReference>
<name>A0AAD6ZJR3_9AGAR</name>
<dbReference type="AlphaFoldDB" id="A0AAD6ZJR3"/>
<dbReference type="PANTHER" id="PTHR48107">
    <property type="entry name" value="NADPH-DEPENDENT ALDEHYDE REDUCTASE-LIKE PROTEIN, CHLOROPLASTIC-RELATED"/>
    <property type="match status" value="1"/>
</dbReference>
<dbReference type="GO" id="GO:0016614">
    <property type="term" value="F:oxidoreductase activity, acting on CH-OH group of donors"/>
    <property type="evidence" value="ECO:0007669"/>
    <property type="project" value="UniProtKB-ARBA"/>
</dbReference>
<comment type="caution">
    <text evidence="4">The sequence shown here is derived from an EMBL/GenBank/DDBJ whole genome shotgun (WGS) entry which is preliminary data.</text>
</comment>
<dbReference type="InterPro" id="IPR036291">
    <property type="entry name" value="NAD(P)-bd_dom_sf"/>
</dbReference>
<evidence type="ECO:0000256" key="1">
    <source>
        <dbReference type="ARBA" id="ARBA00006484"/>
    </source>
</evidence>
<evidence type="ECO:0000256" key="2">
    <source>
        <dbReference type="ARBA" id="ARBA00023002"/>
    </source>
</evidence>
<sequence length="221" mass="23863">SSETPGQGIGIRLANDGLDVAMNDISSNAEKLALVVDEIKATGCAASAHIAEVVVEEAVKNMVEEVVRVHSGLDVVLGTWAGFLMLDTQLMSKATVAECDRVTAVNGRGTFLCCEYGEMQMVSQARGGRIIGACLYLCAVYKGANANSPRPKPKPTKPTPSTITYQDDAIKPMGEDLKVVAQFYFVCICAAAVSSLYPLVQNFRICSQKFPTQKILWIYFQ</sequence>
<keyword evidence="3" id="KW-0812">Transmembrane</keyword>
<gene>
    <name evidence="4" type="ORF">DFH08DRAFT_711673</name>
</gene>
<dbReference type="SUPFAM" id="SSF51735">
    <property type="entry name" value="NAD(P)-binding Rossmann-fold domains"/>
    <property type="match status" value="1"/>
</dbReference>
<dbReference type="EMBL" id="JARIHO010000045">
    <property type="protein sequence ID" value="KAJ7324017.1"/>
    <property type="molecule type" value="Genomic_DNA"/>
</dbReference>
<dbReference type="Gene3D" id="3.40.50.720">
    <property type="entry name" value="NAD(P)-binding Rossmann-like Domain"/>
    <property type="match status" value="1"/>
</dbReference>
<dbReference type="InterPro" id="IPR002347">
    <property type="entry name" value="SDR_fam"/>
</dbReference>
<evidence type="ECO:0000256" key="3">
    <source>
        <dbReference type="SAM" id="Phobius"/>
    </source>
</evidence>
<reference evidence="4" key="1">
    <citation type="submission" date="2023-03" db="EMBL/GenBank/DDBJ databases">
        <title>Massive genome expansion in bonnet fungi (Mycena s.s.) driven by repeated elements and novel gene families across ecological guilds.</title>
        <authorList>
            <consortium name="Lawrence Berkeley National Laboratory"/>
            <person name="Harder C.B."/>
            <person name="Miyauchi S."/>
            <person name="Viragh M."/>
            <person name="Kuo A."/>
            <person name="Thoen E."/>
            <person name="Andreopoulos B."/>
            <person name="Lu D."/>
            <person name="Skrede I."/>
            <person name="Drula E."/>
            <person name="Henrissat B."/>
            <person name="Morin E."/>
            <person name="Kohler A."/>
            <person name="Barry K."/>
            <person name="LaButti K."/>
            <person name="Morin E."/>
            <person name="Salamov A."/>
            <person name="Lipzen A."/>
            <person name="Mereny Z."/>
            <person name="Hegedus B."/>
            <person name="Baldrian P."/>
            <person name="Stursova M."/>
            <person name="Weitz H."/>
            <person name="Taylor A."/>
            <person name="Grigoriev I.V."/>
            <person name="Nagy L.G."/>
            <person name="Martin F."/>
            <person name="Kauserud H."/>
        </authorList>
    </citation>
    <scope>NUCLEOTIDE SEQUENCE</scope>
    <source>
        <strain evidence="4">CBHHK002</strain>
    </source>
</reference>
<comment type="similarity">
    <text evidence="1">Belongs to the short-chain dehydrogenases/reductases (SDR) family.</text>
</comment>
<evidence type="ECO:0000313" key="4">
    <source>
        <dbReference type="EMBL" id="KAJ7324017.1"/>
    </source>
</evidence>
<accession>A0AAD6ZJR3</accession>